<evidence type="ECO:0000256" key="4">
    <source>
        <dbReference type="ARBA" id="ARBA00022692"/>
    </source>
</evidence>
<keyword evidence="10" id="KW-1185">Reference proteome</keyword>
<evidence type="ECO:0000256" key="6">
    <source>
        <dbReference type="ARBA" id="ARBA00022989"/>
    </source>
</evidence>
<keyword evidence="3 8" id="KW-0337">GPI-anchor biosynthesis</keyword>
<comment type="similarity">
    <text evidence="2 8">Belongs to the PGAP3 family.</text>
</comment>
<reference evidence="9 10" key="2">
    <citation type="submission" date="2018-11" db="EMBL/GenBank/DDBJ databases">
        <authorList>
            <consortium name="Pathogen Informatics"/>
        </authorList>
    </citation>
    <scope>NUCLEOTIDE SEQUENCE [LARGE SCALE GENOMIC DNA]</scope>
</reference>
<dbReference type="Proteomes" id="UP000267606">
    <property type="component" value="Unassembled WGS sequence"/>
</dbReference>
<feature type="transmembrane region" description="Helical" evidence="8">
    <location>
        <begin position="35"/>
        <end position="60"/>
    </location>
</feature>
<dbReference type="GO" id="GO:0005789">
    <property type="term" value="C:endoplasmic reticulum membrane"/>
    <property type="evidence" value="ECO:0007669"/>
    <property type="project" value="TreeGrafter"/>
</dbReference>
<sequence>MKICIACSLLTAIIYFVWLVKQWKLRDRSDRQSLLYLIVIVIWGLLSVLLEVLDFVPIFWLIDSHSLFHLATVPLPLLFTRFILLENAYEMQEQIGNIKQA</sequence>
<comment type="caution">
    <text evidence="8">Lacks conserved residue(s) required for the propagation of feature annotation.</text>
</comment>
<comment type="subcellular location">
    <subcellularLocation>
        <location evidence="1">Endomembrane system</location>
        <topology evidence="1">Multi-pass membrane protein</topology>
    </subcellularLocation>
    <subcellularLocation>
        <location evidence="8">Golgi apparatus membrane</location>
        <topology evidence="8">Multi-pass membrane protein</topology>
    </subcellularLocation>
</comment>
<dbReference type="STRING" id="387005.A0A183H887"/>
<proteinExistence type="inferred from homology"/>
<dbReference type="PANTHER" id="PTHR13148:SF0">
    <property type="entry name" value="POST-GPI ATTACHMENT TO PROTEINS FACTOR 3"/>
    <property type="match status" value="1"/>
</dbReference>
<comment type="function">
    <text evidence="8">Involved in the lipid remodeling steps of GPI-anchor maturation.</text>
</comment>
<keyword evidence="7 8" id="KW-0472">Membrane</keyword>
<keyword evidence="6 8" id="KW-1133">Transmembrane helix</keyword>
<dbReference type="WBParaSite" id="OFLC_0000369801-mRNA-1">
    <property type="protein sequence ID" value="OFLC_0000369801-mRNA-1"/>
    <property type="gene ID" value="OFLC_0000369801"/>
</dbReference>
<name>A0A183H887_9BILA</name>
<keyword evidence="5" id="KW-0732">Signal</keyword>
<dbReference type="GO" id="GO:0006506">
    <property type="term" value="P:GPI anchor biosynthetic process"/>
    <property type="evidence" value="ECO:0007669"/>
    <property type="project" value="UniProtKB-KW"/>
</dbReference>
<evidence type="ECO:0000313" key="9">
    <source>
        <dbReference type="EMBL" id="VDO37472.1"/>
    </source>
</evidence>
<evidence type="ECO:0000256" key="8">
    <source>
        <dbReference type="RuleBase" id="RU365066"/>
    </source>
</evidence>
<feature type="transmembrane region" description="Helical" evidence="8">
    <location>
        <begin position="67"/>
        <end position="84"/>
    </location>
</feature>
<dbReference type="AlphaFoldDB" id="A0A183H887"/>
<dbReference type="GO" id="GO:0000139">
    <property type="term" value="C:Golgi membrane"/>
    <property type="evidence" value="ECO:0007669"/>
    <property type="project" value="UniProtKB-SubCell"/>
</dbReference>
<reference evidence="11" key="1">
    <citation type="submission" date="2016-06" db="UniProtKB">
        <authorList>
            <consortium name="WormBaseParasite"/>
        </authorList>
    </citation>
    <scope>IDENTIFICATION</scope>
</reference>
<evidence type="ECO:0000256" key="3">
    <source>
        <dbReference type="ARBA" id="ARBA00022502"/>
    </source>
</evidence>
<dbReference type="Pfam" id="PF04080">
    <property type="entry name" value="Per1"/>
    <property type="match status" value="1"/>
</dbReference>
<keyword evidence="8" id="KW-0333">Golgi apparatus</keyword>
<evidence type="ECO:0000313" key="10">
    <source>
        <dbReference type="Proteomes" id="UP000267606"/>
    </source>
</evidence>
<dbReference type="GO" id="GO:0016788">
    <property type="term" value="F:hydrolase activity, acting on ester bonds"/>
    <property type="evidence" value="ECO:0007669"/>
    <property type="project" value="TreeGrafter"/>
</dbReference>
<organism evidence="11">
    <name type="scientific">Onchocerca flexuosa</name>
    <dbReference type="NCBI Taxonomy" id="387005"/>
    <lineage>
        <taxon>Eukaryota</taxon>
        <taxon>Metazoa</taxon>
        <taxon>Ecdysozoa</taxon>
        <taxon>Nematoda</taxon>
        <taxon>Chromadorea</taxon>
        <taxon>Rhabditida</taxon>
        <taxon>Spirurina</taxon>
        <taxon>Spiruromorpha</taxon>
        <taxon>Filarioidea</taxon>
        <taxon>Onchocercidae</taxon>
        <taxon>Onchocerca</taxon>
    </lineage>
</organism>
<evidence type="ECO:0000256" key="7">
    <source>
        <dbReference type="ARBA" id="ARBA00023136"/>
    </source>
</evidence>
<accession>A0A183H887</accession>
<protein>
    <recommendedName>
        <fullName evidence="8">Post-GPI attachment to proteins factor 3</fullName>
    </recommendedName>
</protein>
<dbReference type="EMBL" id="UZAJ01002568">
    <property type="protein sequence ID" value="VDO37472.1"/>
    <property type="molecule type" value="Genomic_DNA"/>
</dbReference>
<evidence type="ECO:0000313" key="11">
    <source>
        <dbReference type="WBParaSite" id="OFLC_0000369801-mRNA-1"/>
    </source>
</evidence>
<dbReference type="InterPro" id="IPR007217">
    <property type="entry name" value="Per1-like"/>
</dbReference>
<gene>
    <name evidence="9" type="ORF">OFLC_LOCUS3699</name>
</gene>
<evidence type="ECO:0000256" key="2">
    <source>
        <dbReference type="ARBA" id="ARBA00006387"/>
    </source>
</evidence>
<dbReference type="PANTHER" id="PTHR13148">
    <property type="entry name" value="PER1-RELATED"/>
    <property type="match status" value="1"/>
</dbReference>
<evidence type="ECO:0000256" key="5">
    <source>
        <dbReference type="ARBA" id="ARBA00022729"/>
    </source>
</evidence>
<evidence type="ECO:0000256" key="1">
    <source>
        <dbReference type="ARBA" id="ARBA00004127"/>
    </source>
</evidence>
<keyword evidence="4 8" id="KW-0812">Transmembrane</keyword>